<gene>
    <name evidence="2" type="ORF">SaccyDRAFT_3800</name>
</gene>
<feature type="domain" description="DUF5047" evidence="1">
    <location>
        <begin position="44"/>
        <end position="160"/>
    </location>
</feature>
<proteinExistence type="predicted"/>
<reference evidence="2 3" key="1">
    <citation type="submission" date="2011-11" db="EMBL/GenBank/DDBJ databases">
        <title>The Noncontiguous Finished sequence of Saccharomonospora cyanea NA-134.</title>
        <authorList>
            <consortium name="US DOE Joint Genome Institute"/>
            <person name="Lucas S."/>
            <person name="Han J."/>
            <person name="Lapidus A."/>
            <person name="Cheng J.-F."/>
            <person name="Goodwin L."/>
            <person name="Pitluck S."/>
            <person name="Peters L."/>
            <person name="Ovchinnikova G."/>
            <person name="Lu M."/>
            <person name="Detter J.C."/>
            <person name="Han C."/>
            <person name="Tapia R."/>
            <person name="Land M."/>
            <person name="Hauser L."/>
            <person name="Kyrpides N."/>
            <person name="Ivanova N."/>
            <person name="Pagani I."/>
            <person name="Brambilla E.-M."/>
            <person name="Klenk H.-P."/>
            <person name="Woyke T."/>
        </authorList>
    </citation>
    <scope>NUCLEOTIDE SEQUENCE [LARGE SCALE GENOMIC DNA]</scope>
    <source>
        <strain evidence="2 3">NA-134</strain>
    </source>
</reference>
<evidence type="ECO:0000259" key="1">
    <source>
        <dbReference type="Pfam" id="PF16466"/>
    </source>
</evidence>
<keyword evidence="3" id="KW-1185">Reference proteome</keyword>
<dbReference type="EMBL" id="CM001440">
    <property type="protein sequence ID" value="EHR62627.1"/>
    <property type="molecule type" value="Genomic_DNA"/>
</dbReference>
<dbReference type="SUPFAM" id="SSF69279">
    <property type="entry name" value="Phage tail proteins"/>
    <property type="match status" value="1"/>
</dbReference>
<dbReference type="HOGENOM" id="CLU_059524_0_0_11"/>
<dbReference type="Proteomes" id="UP000002791">
    <property type="component" value="Chromosome"/>
</dbReference>
<evidence type="ECO:0000313" key="3">
    <source>
        <dbReference type="Proteomes" id="UP000002791"/>
    </source>
</evidence>
<evidence type="ECO:0000313" key="2">
    <source>
        <dbReference type="EMBL" id="EHR62627.1"/>
    </source>
</evidence>
<dbReference type="eggNOG" id="ENOG50341IF">
    <property type="taxonomic scope" value="Bacteria"/>
</dbReference>
<dbReference type="RefSeq" id="WP_005458524.1">
    <property type="nucleotide sequence ID" value="NZ_CM001440.1"/>
</dbReference>
<dbReference type="OrthoDB" id="4320040at2"/>
<organism evidence="2 3">
    <name type="scientific">Saccharomonospora cyanea NA-134</name>
    <dbReference type="NCBI Taxonomy" id="882082"/>
    <lineage>
        <taxon>Bacteria</taxon>
        <taxon>Bacillati</taxon>
        <taxon>Actinomycetota</taxon>
        <taxon>Actinomycetes</taxon>
        <taxon>Pseudonocardiales</taxon>
        <taxon>Pseudonocardiaceae</taxon>
        <taxon>Saccharomonospora</taxon>
    </lineage>
</organism>
<dbReference type="STRING" id="882082.SaccyDRAFT_3800"/>
<name>H5XG45_9PSEU</name>
<accession>H5XG45</accession>
<dbReference type="Pfam" id="PF16466">
    <property type="entry name" value="DUF5047"/>
    <property type="match status" value="1"/>
</dbReference>
<sequence>MRPVSERFLATVRGSHQMTARARIVSGEPVGVDPDGVEIPIVDGTVRFDLNGEVRATLDLTTHGRWPTSPDDALTPYGDEVFVERGIDYGDGTREWVSQGYYRIYTSEQQDAPKGTIRITGRDRASKLVDDRLLSPYQFSASASVAGVVDYLVGETFADPYIYFDWQADDETLGTDHIVERDRWKFLRELATAYAKDLYYDYRGYLVMADPLDPGDPVFSVNRGPRGVLTSASRTLTRDGVYNVVVAEGEPVGEAPPVRGIAYDAVPSSPTYWRGKFGRVPRFFTSSFLKTEDQCVAAARKMLADVTGLPYVVNFGMVPNPALEVGDPVEVVYEADGTVRTHVIDTLTLPLVASSPVTATTRRIDFE</sequence>
<protein>
    <recommendedName>
        <fullName evidence="1">DUF5047 domain-containing protein</fullName>
    </recommendedName>
</protein>
<dbReference type="AlphaFoldDB" id="H5XG45"/>
<dbReference type="InterPro" id="IPR032490">
    <property type="entry name" value="DUF5047"/>
</dbReference>